<dbReference type="Pfam" id="PF13556">
    <property type="entry name" value="HTH_30"/>
    <property type="match status" value="1"/>
</dbReference>
<keyword evidence="6" id="KW-1185">Reference proteome</keyword>
<evidence type="ECO:0000259" key="4">
    <source>
        <dbReference type="Pfam" id="PF17853"/>
    </source>
</evidence>
<dbReference type="AlphaFoldDB" id="A0A1I2T049"/>
<organism evidence="5 6">
    <name type="scientific">Sporolactobacillus nakayamae</name>
    <dbReference type="NCBI Taxonomy" id="269670"/>
    <lineage>
        <taxon>Bacteria</taxon>
        <taxon>Bacillati</taxon>
        <taxon>Bacillota</taxon>
        <taxon>Bacilli</taxon>
        <taxon>Bacillales</taxon>
        <taxon>Sporolactobacillaceae</taxon>
        <taxon>Sporolactobacillus</taxon>
    </lineage>
</organism>
<dbReference type="InterPro" id="IPR051448">
    <property type="entry name" value="CdaR-like_regulators"/>
</dbReference>
<evidence type="ECO:0000259" key="2">
    <source>
        <dbReference type="Pfam" id="PF07905"/>
    </source>
</evidence>
<dbReference type="InterPro" id="IPR025736">
    <property type="entry name" value="PucR_C-HTH_dom"/>
</dbReference>
<proteinExistence type="inferred from homology"/>
<evidence type="ECO:0000313" key="6">
    <source>
        <dbReference type="Proteomes" id="UP000198752"/>
    </source>
</evidence>
<dbReference type="Pfam" id="PF07905">
    <property type="entry name" value="PucR"/>
    <property type="match status" value="1"/>
</dbReference>
<dbReference type="RefSeq" id="WP_093672612.1">
    <property type="nucleotide sequence ID" value="NZ_FOOY01000013.1"/>
</dbReference>
<protein>
    <submittedName>
        <fullName evidence="5">PucR C-terminal helix-turn-helix domain-containing protein</fullName>
    </submittedName>
</protein>
<evidence type="ECO:0000313" key="5">
    <source>
        <dbReference type="EMBL" id="SFG55806.1"/>
    </source>
</evidence>
<dbReference type="OrthoDB" id="142218at2"/>
<dbReference type="InterPro" id="IPR041522">
    <property type="entry name" value="CdaR_GGDEF"/>
</dbReference>
<dbReference type="Pfam" id="PF17853">
    <property type="entry name" value="GGDEF_2"/>
    <property type="match status" value="1"/>
</dbReference>
<feature type="domain" description="Purine catabolism PurC-like" evidence="2">
    <location>
        <begin position="7"/>
        <end position="117"/>
    </location>
</feature>
<feature type="domain" description="PucR C-terminal helix-turn-helix" evidence="3">
    <location>
        <begin position="318"/>
        <end position="373"/>
    </location>
</feature>
<dbReference type="EMBL" id="FOOY01000013">
    <property type="protein sequence ID" value="SFG55806.1"/>
    <property type="molecule type" value="Genomic_DNA"/>
</dbReference>
<dbReference type="InterPro" id="IPR012914">
    <property type="entry name" value="PucR_dom"/>
</dbReference>
<dbReference type="Gene3D" id="1.10.10.2840">
    <property type="entry name" value="PucR C-terminal helix-turn-helix domain"/>
    <property type="match status" value="1"/>
</dbReference>
<gene>
    <name evidence="5" type="ORF">SAMN02982927_02041</name>
</gene>
<comment type="similarity">
    <text evidence="1">Belongs to the CdaR family.</text>
</comment>
<feature type="domain" description="CdaR GGDEF-like" evidence="4">
    <location>
        <begin position="167"/>
        <end position="264"/>
    </location>
</feature>
<accession>A0A1I2T049</accession>
<dbReference type="PANTHER" id="PTHR33744:SF1">
    <property type="entry name" value="DNA-BINDING TRANSCRIPTIONAL ACTIVATOR ADER"/>
    <property type="match status" value="1"/>
</dbReference>
<reference evidence="6" key="1">
    <citation type="submission" date="2016-10" db="EMBL/GenBank/DDBJ databases">
        <authorList>
            <person name="Varghese N."/>
            <person name="Submissions S."/>
        </authorList>
    </citation>
    <scope>NUCLEOTIDE SEQUENCE [LARGE SCALE GENOMIC DNA]</scope>
    <source>
        <strain evidence="6">ATCC 700379</strain>
    </source>
</reference>
<dbReference type="STRING" id="269670.SAMN02982927_02041"/>
<evidence type="ECO:0000256" key="1">
    <source>
        <dbReference type="ARBA" id="ARBA00006754"/>
    </source>
</evidence>
<sequence length="379" mass="43360">MVTLRKLFALPEVNRIRLVSGEKGFDRAVTGVNVTESYDLADFFRQNELIVTTGINMAHDPGKWLKLTQTAYRHQAAGIVYNVGPYITEISQNVLDFGQNYDFPIFVMPWAERVADFVRLSVQFLTSEQQAEREANQLLAGLLFGQTTQSMYLDDKLARRVKAGSDQAIVVFSFESGAARASFSYTVEERISEKYGMIATLTQPDRIICWVYRTGGRKPHCSFTELCVSMRKQSAQILFGMGNFYKKGSELSKSYREALDVIRLNDKNPNLNIYRYQDMGAYALILDTADRYPFAEFNQKILGPLNRYDQLHQTELSDLLRIYLEEDGKTAAIAERTFIHRNTVLYRLKKIEDILGVALDRSFTKTNLTLAYMIEDILN</sequence>
<name>A0A1I2T049_9BACL</name>
<dbReference type="Proteomes" id="UP000198752">
    <property type="component" value="Unassembled WGS sequence"/>
</dbReference>
<dbReference type="PANTHER" id="PTHR33744">
    <property type="entry name" value="CARBOHYDRATE DIACID REGULATOR"/>
    <property type="match status" value="1"/>
</dbReference>
<dbReference type="InterPro" id="IPR042070">
    <property type="entry name" value="PucR_C-HTH_sf"/>
</dbReference>
<evidence type="ECO:0000259" key="3">
    <source>
        <dbReference type="Pfam" id="PF13556"/>
    </source>
</evidence>